<reference evidence="1 2" key="1">
    <citation type="submission" date="2020-05" db="EMBL/GenBank/DDBJ databases">
        <title>Parvularcula mediterraneae sp. nov., isolated from polypropylene straw from shallow seawater of the seashore of Laganas in Zakynthos island, Greece.</title>
        <authorList>
            <person name="Szabo I."/>
            <person name="Al-Omari J."/>
            <person name="Rado J."/>
            <person name="Szerdahelyi G.S."/>
        </authorList>
    </citation>
    <scope>NUCLEOTIDE SEQUENCE [LARGE SCALE GENOMIC DNA]</scope>
    <source>
        <strain evidence="1 2">ZS-1/3</strain>
    </source>
</reference>
<dbReference type="EMBL" id="JABFCX010000002">
    <property type="protein sequence ID" value="NNU16170.1"/>
    <property type="molecule type" value="Genomic_DNA"/>
</dbReference>
<dbReference type="RefSeq" id="WP_173198178.1">
    <property type="nucleotide sequence ID" value="NZ_JABFCX010000002.1"/>
</dbReference>
<dbReference type="Proteomes" id="UP000536835">
    <property type="component" value="Unassembled WGS sequence"/>
</dbReference>
<dbReference type="Pfam" id="PF07394">
    <property type="entry name" value="DUF1501"/>
    <property type="match status" value="1"/>
</dbReference>
<evidence type="ECO:0000313" key="2">
    <source>
        <dbReference type="Proteomes" id="UP000536835"/>
    </source>
</evidence>
<dbReference type="PANTHER" id="PTHR43737">
    <property type="entry name" value="BLL7424 PROTEIN"/>
    <property type="match status" value="1"/>
</dbReference>
<organism evidence="1 2">
    <name type="scientific">Parvularcula mediterranea</name>
    <dbReference type="NCBI Taxonomy" id="2732508"/>
    <lineage>
        <taxon>Bacteria</taxon>
        <taxon>Pseudomonadati</taxon>
        <taxon>Pseudomonadota</taxon>
        <taxon>Alphaproteobacteria</taxon>
        <taxon>Parvularculales</taxon>
        <taxon>Parvularculaceae</taxon>
        <taxon>Parvularcula</taxon>
    </lineage>
</organism>
<gene>
    <name evidence="1" type="ORF">HK107_07530</name>
</gene>
<proteinExistence type="predicted"/>
<accession>A0A7Y3RM75</accession>
<name>A0A7Y3RM75_9PROT</name>
<comment type="caution">
    <text evidence="1">The sequence shown here is derived from an EMBL/GenBank/DDBJ whole genome shotgun (WGS) entry which is preliminary data.</text>
</comment>
<sequence>MLSRRSFLHRSAAAMGATALSPLAARASVGGDYKALVCLLFEGGLDNHEMLIGYDQSSYNDWSGSRKLIMDAFDEAGLGSTRERSGLVPLTPQAGNSFGTRQFAMPPEAAELAQLFNDGKMAFVPNVGTLIEPVSRQQVMDGSAILPPRLQSHNDQESYWLSLQTEGSQYGWGGRFLDATNGSAGFGGFSASRQSVFLSGRESRQLQVRNGKARTAFGATGSVLGTSELPPRIREWYGRAGGSARNNVLMRDIMEKQSQAIVDMNFVSQSLKGETFGDQVIIPGNGLSEQFAGVANMIAQREAFGVNRQIFFVSIGGFDTHANHVDRLPDKIRTFSQALKAFQDAIDGAGLSHNVTTFTTSDFGRTLTSNSTGTDHGWGSHHMVMGGAVNGGGIYGDVAPYVVDHDRDYRRGALIPDTAVEQYASDLGRWFGISEADLDTILPNRGNFDRLPLGFINTAA</sequence>
<dbReference type="InterPro" id="IPR010869">
    <property type="entry name" value="DUF1501"/>
</dbReference>
<evidence type="ECO:0000313" key="1">
    <source>
        <dbReference type="EMBL" id="NNU16170.1"/>
    </source>
</evidence>
<keyword evidence="2" id="KW-1185">Reference proteome</keyword>
<dbReference type="AlphaFoldDB" id="A0A7Y3RM75"/>
<dbReference type="PANTHER" id="PTHR43737:SF1">
    <property type="entry name" value="DUF1501 DOMAIN-CONTAINING PROTEIN"/>
    <property type="match status" value="1"/>
</dbReference>
<dbReference type="PROSITE" id="PS51318">
    <property type="entry name" value="TAT"/>
    <property type="match status" value="1"/>
</dbReference>
<dbReference type="InterPro" id="IPR006311">
    <property type="entry name" value="TAT_signal"/>
</dbReference>
<protein>
    <submittedName>
        <fullName evidence="1">DUF1501 domain-containing protein</fullName>
    </submittedName>
</protein>